<dbReference type="Proteomes" id="UP000240608">
    <property type="component" value="Unassembled WGS sequence"/>
</dbReference>
<evidence type="ECO:0008006" key="3">
    <source>
        <dbReference type="Google" id="ProtNLM"/>
    </source>
</evidence>
<evidence type="ECO:0000313" key="2">
    <source>
        <dbReference type="Proteomes" id="UP000240608"/>
    </source>
</evidence>
<dbReference type="SUPFAM" id="SSF52091">
    <property type="entry name" value="SpoIIaa-like"/>
    <property type="match status" value="1"/>
</dbReference>
<dbReference type="InterPro" id="IPR038396">
    <property type="entry name" value="SpoIIAA-like_sf"/>
</dbReference>
<dbReference type="Pfam" id="PF11964">
    <property type="entry name" value="SpoIIAA-like"/>
    <property type="match status" value="1"/>
</dbReference>
<proteinExistence type="predicted"/>
<dbReference type="EMBL" id="PYVU01000087">
    <property type="protein sequence ID" value="PTB95780.1"/>
    <property type="molecule type" value="Genomic_DNA"/>
</dbReference>
<dbReference type="AlphaFoldDB" id="A0A2T4DPN8"/>
<name>A0A2T4DPN8_9BACT</name>
<evidence type="ECO:0000313" key="1">
    <source>
        <dbReference type="EMBL" id="PTB95780.1"/>
    </source>
</evidence>
<protein>
    <recommendedName>
        <fullName evidence="3">STAS/SEC14 domain-containing protein</fullName>
    </recommendedName>
</protein>
<dbReference type="Gene3D" id="3.40.50.10600">
    <property type="entry name" value="SpoIIaa-like domains"/>
    <property type="match status" value="1"/>
</dbReference>
<sequence>MVQQIDLAASHVLAFRIEKEISEKEMDQLLSVIRKKLKQKGDFNLYLELSEMPKIKPDAFWEGLKFSFSSLGEYLKQMRKGAVVTEKEWLRKAAEAEDKILPGVDERSFSFSEIDEARNWIKN</sequence>
<dbReference type="InterPro" id="IPR021866">
    <property type="entry name" value="SpoIIAA-like"/>
</dbReference>
<comment type="caution">
    <text evidence="1">The sequence shown here is derived from an EMBL/GenBank/DDBJ whole genome shotgun (WGS) entry which is preliminary data.</text>
</comment>
<organism evidence="1 2">
    <name type="scientific">Marivirga lumbricoides</name>
    <dbReference type="NCBI Taxonomy" id="1046115"/>
    <lineage>
        <taxon>Bacteria</taxon>
        <taxon>Pseudomonadati</taxon>
        <taxon>Bacteroidota</taxon>
        <taxon>Cytophagia</taxon>
        <taxon>Cytophagales</taxon>
        <taxon>Marivirgaceae</taxon>
        <taxon>Marivirga</taxon>
    </lineage>
</organism>
<gene>
    <name evidence="1" type="ORF">C9994_10300</name>
</gene>
<accession>A0A2T4DPN8</accession>
<dbReference type="InterPro" id="IPR036513">
    <property type="entry name" value="STAS_dom_sf"/>
</dbReference>
<reference evidence="1 2" key="1">
    <citation type="submission" date="2018-03" db="EMBL/GenBank/DDBJ databases">
        <title>Cross-interface Injection: A General Nanoliter Liquid Handling Method Applied to Single Cells Genome Amplification Automated Nanoliter Liquid Handling Applied to Single Cell Multiple Displacement Amplification.</title>
        <authorList>
            <person name="Yun J."/>
            <person name="Xu P."/>
            <person name="Xu J."/>
            <person name="Dai X."/>
            <person name="Wang Y."/>
            <person name="Zheng X."/>
            <person name="Cao C."/>
            <person name="Yi Q."/>
            <person name="Zhu Y."/>
            <person name="Wang L."/>
            <person name="Dong Z."/>
            <person name="Huang Y."/>
            <person name="Huang L."/>
            <person name="Du W."/>
        </authorList>
    </citation>
    <scope>NUCLEOTIDE SEQUENCE [LARGE SCALE GENOMIC DNA]</scope>
    <source>
        <strain evidence="1 2">Z-D1-2</strain>
    </source>
</reference>